<keyword evidence="3" id="KW-1185">Reference proteome</keyword>
<dbReference type="Proteomes" id="UP001606300">
    <property type="component" value="Unassembled WGS sequence"/>
</dbReference>
<dbReference type="EMBL" id="JBIGHY010000016">
    <property type="protein sequence ID" value="MFG6417088.1"/>
    <property type="molecule type" value="Genomic_DNA"/>
</dbReference>
<protein>
    <submittedName>
        <fullName evidence="2">Uncharacterized protein</fullName>
    </submittedName>
</protein>
<accession>A0ABW7EUD2</accession>
<sequence length="63" mass="6955">MLRPPPHAQAFEAQEYAQAKQGEQASQQDLPECRSDRATAPQAKHRQSINECVEPPAPVFTPA</sequence>
<name>A0ABW7EUD2_9BURK</name>
<reference evidence="2 3" key="1">
    <citation type="submission" date="2024-09" db="EMBL/GenBank/DDBJ databases">
        <title>Novel species of the genus Pelomonas and Roseateles isolated from streams.</title>
        <authorList>
            <person name="Lu H."/>
        </authorList>
    </citation>
    <scope>NUCLEOTIDE SEQUENCE [LARGE SCALE GENOMIC DNA]</scope>
    <source>
        <strain evidence="2 3">DC23W</strain>
    </source>
</reference>
<organism evidence="2 3">
    <name type="scientific">Pelomonas dachongensis</name>
    <dbReference type="NCBI Taxonomy" id="3299029"/>
    <lineage>
        <taxon>Bacteria</taxon>
        <taxon>Pseudomonadati</taxon>
        <taxon>Pseudomonadota</taxon>
        <taxon>Betaproteobacteria</taxon>
        <taxon>Burkholderiales</taxon>
        <taxon>Sphaerotilaceae</taxon>
        <taxon>Roseateles</taxon>
    </lineage>
</organism>
<gene>
    <name evidence="2" type="ORF">ACG02S_24640</name>
</gene>
<evidence type="ECO:0000313" key="3">
    <source>
        <dbReference type="Proteomes" id="UP001606300"/>
    </source>
</evidence>
<evidence type="ECO:0000256" key="1">
    <source>
        <dbReference type="SAM" id="MobiDB-lite"/>
    </source>
</evidence>
<evidence type="ECO:0000313" key="2">
    <source>
        <dbReference type="EMBL" id="MFG6417088.1"/>
    </source>
</evidence>
<dbReference type="RefSeq" id="WP_394473148.1">
    <property type="nucleotide sequence ID" value="NZ_JBIGHY010000016.1"/>
</dbReference>
<proteinExistence type="predicted"/>
<feature type="region of interest" description="Disordered" evidence="1">
    <location>
        <begin position="16"/>
        <end position="63"/>
    </location>
</feature>
<comment type="caution">
    <text evidence="2">The sequence shown here is derived from an EMBL/GenBank/DDBJ whole genome shotgun (WGS) entry which is preliminary data.</text>
</comment>